<dbReference type="GO" id="GO:0003682">
    <property type="term" value="F:chromatin binding"/>
    <property type="evidence" value="ECO:0007669"/>
    <property type="project" value="InterPro"/>
</dbReference>
<gene>
    <name evidence="2" type="ORF">TIFTF001_004134</name>
</gene>
<organism evidence="2 3">
    <name type="scientific">Ficus carica</name>
    <name type="common">Common fig</name>
    <dbReference type="NCBI Taxonomy" id="3494"/>
    <lineage>
        <taxon>Eukaryota</taxon>
        <taxon>Viridiplantae</taxon>
        <taxon>Streptophyta</taxon>
        <taxon>Embryophyta</taxon>
        <taxon>Tracheophyta</taxon>
        <taxon>Spermatophyta</taxon>
        <taxon>Magnoliopsida</taxon>
        <taxon>eudicotyledons</taxon>
        <taxon>Gunneridae</taxon>
        <taxon>Pentapetalae</taxon>
        <taxon>rosids</taxon>
        <taxon>fabids</taxon>
        <taxon>Rosales</taxon>
        <taxon>Moraceae</taxon>
        <taxon>Ficeae</taxon>
        <taxon>Ficus</taxon>
    </lineage>
</organism>
<comment type="caution">
    <text evidence="2">The sequence shown here is derived from an EMBL/GenBank/DDBJ whole genome shotgun (WGS) entry which is preliminary data.</text>
</comment>
<evidence type="ECO:0000313" key="2">
    <source>
        <dbReference type="EMBL" id="GMN33396.1"/>
    </source>
</evidence>
<protein>
    <recommendedName>
        <fullName evidence="4">TSL-kinase interacting protein 1</fullName>
    </recommendedName>
</protein>
<evidence type="ECO:0000313" key="3">
    <source>
        <dbReference type="Proteomes" id="UP001187192"/>
    </source>
</evidence>
<keyword evidence="3" id="KW-1185">Reference proteome</keyword>
<dbReference type="EMBL" id="BTGU01000004">
    <property type="protein sequence ID" value="GMN33396.1"/>
    <property type="molecule type" value="Genomic_DNA"/>
</dbReference>
<evidence type="ECO:0000256" key="1">
    <source>
        <dbReference type="SAM" id="MobiDB-lite"/>
    </source>
</evidence>
<dbReference type="PANTHER" id="PTHR21677:SF4">
    <property type="entry name" value="TSL-KINASE INTERACTING-LIKE PROTEIN"/>
    <property type="match status" value="1"/>
</dbReference>
<dbReference type="InterPro" id="IPR055315">
    <property type="entry name" value="Cramped-like"/>
</dbReference>
<dbReference type="Proteomes" id="UP001187192">
    <property type="component" value="Unassembled WGS sequence"/>
</dbReference>
<accession>A0AA88A398</accession>
<feature type="region of interest" description="Disordered" evidence="1">
    <location>
        <begin position="164"/>
        <end position="193"/>
    </location>
</feature>
<feature type="compositionally biased region" description="Low complexity" evidence="1">
    <location>
        <begin position="164"/>
        <end position="177"/>
    </location>
</feature>
<reference evidence="2" key="1">
    <citation type="submission" date="2023-07" db="EMBL/GenBank/DDBJ databases">
        <title>draft genome sequence of fig (Ficus carica).</title>
        <authorList>
            <person name="Takahashi T."/>
            <person name="Nishimura K."/>
        </authorList>
    </citation>
    <scope>NUCLEOTIDE SEQUENCE</scope>
</reference>
<sequence>MPKATDHECLPIFFLGQDECVLLKEDEHPSPCCMANRTQKESAVIGLYRQQELLPVTKIKLQLFPIDEGTRIGLEKDGHHPYLELILRAKKKISSVLKRVNDKWGSSKVAHGEPVLFQYNIRGDISGCRSWTMKDSDISAGDVYASIGSPATFRLRYGWFSTSEPKTSEEPSTPSTPHNVCLQSGDAKKGDKEDMQIVTTSEDAGLMNDDGQRMDSQPGELQPAAQWFDDLTNISIGALLSDSSLQAKFNRCEPKSRENGTGLQPDQTNSYSKSLASWADCLTNVSIGGLEPKSTENVTGLQPDQTNSYSKSLASWADCLTNISIGGLLSEVSLLGKINDGAKSAGSNADLQSTDLISDSLDAFISGQTGCPQGRKPPTHIVHSSILDAEETCHAFPVQRSSSGKRVSAIGCSQDDGSKQFRSPKTDEYFYQSKPGFLSVISTRGFVHRRSEVVLKDSVNDQARVPEDQACQEAHTDLLLSSQTYNDESSLGLSGIKWSESLGPFDLGLPALRKLVNGETIGIGGFIK</sequence>
<dbReference type="GO" id="GO:0005634">
    <property type="term" value="C:nucleus"/>
    <property type="evidence" value="ECO:0007669"/>
    <property type="project" value="TreeGrafter"/>
</dbReference>
<name>A0AA88A398_FICCA</name>
<evidence type="ECO:0008006" key="4">
    <source>
        <dbReference type="Google" id="ProtNLM"/>
    </source>
</evidence>
<proteinExistence type="predicted"/>
<dbReference type="PANTHER" id="PTHR21677">
    <property type="entry name" value="CRAMPED PROTEIN"/>
    <property type="match status" value="1"/>
</dbReference>
<dbReference type="AlphaFoldDB" id="A0AA88A398"/>
<dbReference type="GO" id="GO:0007389">
    <property type="term" value="P:pattern specification process"/>
    <property type="evidence" value="ECO:0007669"/>
    <property type="project" value="TreeGrafter"/>
</dbReference>